<evidence type="ECO:0000259" key="2">
    <source>
        <dbReference type="Pfam" id="PF14291"/>
    </source>
</evidence>
<dbReference type="Proteomes" id="UP000325440">
    <property type="component" value="Unassembled WGS sequence"/>
</dbReference>
<dbReference type="PANTHER" id="PTHR45749">
    <property type="match status" value="1"/>
</dbReference>
<dbReference type="InterPro" id="IPR025398">
    <property type="entry name" value="DUF4371"/>
</dbReference>
<keyword evidence="4" id="KW-1185">Reference proteome</keyword>
<sequence length="372" mass="43025">MTGAPNRKKKKSHHGARRLVGENDRAVKGNRSILSFPVSDSGQEPFSEYNCSEEEDNPPTLPTLDPYLFIDTVSAPRIIRTLVEIGPCQPGFNNDDYVFAENMSGKQFSSNWYNKDVKSGTSWKGNWLVYSPKANEMFCFPRFLIRSVSRHSYQWSNPNKGVSNFRKGYEKVVKHEKCKDHREVENEYLILKSTILKDITIQQNLIKVQKSQIEFNQTKHLTDPNRNETYLSPKIQTDILKCMADKTLHTILNEVKQVKYFTIIVDSTIDIGRTDQFSFSLRFVDQPGDIKEHFLCFEELHNTTANDYFDIIKKLMEEYKLDISLCRRQAYDGANTTSGRFSGLQSKIKKYITISAIYSLLCSLFKFGAYRF</sequence>
<feature type="region of interest" description="Disordered" evidence="1">
    <location>
        <begin position="1"/>
        <end position="58"/>
    </location>
</feature>
<dbReference type="Pfam" id="PF14291">
    <property type="entry name" value="DUF4371"/>
    <property type="match status" value="1"/>
</dbReference>
<feature type="compositionally biased region" description="Basic residues" evidence="1">
    <location>
        <begin position="1"/>
        <end position="17"/>
    </location>
</feature>
<evidence type="ECO:0000313" key="4">
    <source>
        <dbReference type="Proteomes" id="UP000325440"/>
    </source>
</evidence>
<evidence type="ECO:0000313" key="3">
    <source>
        <dbReference type="EMBL" id="VVC44090.1"/>
    </source>
</evidence>
<reference evidence="3 4" key="1">
    <citation type="submission" date="2019-08" db="EMBL/GenBank/DDBJ databases">
        <authorList>
            <person name="Alioto T."/>
            <person name="Alioto T."/>
            <person name="Gomez Garrido J."/>
        </authorList>
    </citation>
    <scope>NUCLEOTIDE SEQUENCE [LARGE SCALE GENOMIC DNA]</scope>
</reference>
<dbReference type="PANTHER" id="PTHR45749:SF21">
    <property type="entry name" value="DUF4371 DOMAIN-CONTAINING PROTEIN"/>
    <property type="match status" value="1"/>
</dbReference>
<dbReference type="AlphaFoldDB" id="A0A5E4NR76"/>
<dbReference type="EMBL" id="CABPRJ010002375">
    <property type="protein sequence ID" value="VVC44090.1"/>
    <property type="molecule type" value="Genomic_DNA"/>
</dbReference>
<feature type="domain" description="DUF4371" evidence="2">
    <location>
        <begin position="204"/>
        <end position="343"/>
    </location>
</feature>
<name>A0A5E4NR76_9HEMI</name>
<gene>
    <name evidence="3" type="ORF">CINCED_3A006868</name>
</gene>
<evidence type="ECO:0000256" key="1">
    <source>
        <dbReference type="SAM" id="MobiDB-lite"/>
    </source>
</evidence>
<organism evidence="3 4">
    <name type="scientific">Cinara cedri</name>
    <dbReference type="NCBI Taxonomy" id="506608"/>
    <lineage>
        <taxon>Eukaryota</taxon>
        <taxon>Metazoa</taxon>
        <taxon>Ecdysozoa</taxon>
        <taxon>Arthropoda</taxon>
        <taxon>Hexapoda</taxon>
        <taxon>Insecta</taxon>
        <taxon>Pterygota</taxon>
        <taxon>Neoptera</taxon>
        <taxon>Paraneoptera</taxon>
        <taxon>Hemiptera</taxon>
        <taxon>Sternorrhyncha</taxon>
        <taxon>Aphidomorpha</taxon>
        <taxon>Aphidoidea</taxon>
        <taxon>Aphididae</taxon>
        <taxon>Lachninae</taxon>
        <taxon>Cinara</taxon>
    </lineage>
</organism>
<accession>A0A5E4NR76</accession>
<proteinExistence type="predicted"/>
<dbReference type="OrthoDB" id="6598883at2759"/>
<protein>
    <recommendedName>
        <fullName evidence="2">DUF4371 domain-containing protein</fullName>
    </recommendedName>
</protein>